<dbReference type="OrthoDB" id="979312at2"/>
<gene>
    <name evidence="2" type="ORF">DUE52_25585</name>
</gene>
<evidence type="ECO:0008006" key="4">
    <source>
        <dbReference type="Google" id="ProtNLM"/>
    </source>
</evidence>
<keyword evidence="1" id="KW-1133">Transmembrane helix</keyword>
<keyword evidence="3" id="KW-1185">Reference proteome</keyword>
<evidence type="ECO:0000313" key="2">
    <source>
        <dbReference type="EMBL" id="RCR66674.1"/>
    </source>
</evidence>
<comment type="caution">
    <text evidence="2">The sequence shown here is derived from an EMBL/GenBank/DDBJ whole genome shotgun (WGS) entry which is preliminary data.</text>
</comment>
<evidence type="ECO:0000256" key="1">
    <source>
        <dbReference type="SAM" id="Phobius"/>
    </source>
</evidence>
<evidence type="ECO:0000313" key="3">
    <source>
        <dbReference type="Proteomes" id="UP000253383"/>
    </source>
</evidence>
<keyword evidence="1" id="KW-0472">Membrane</keyword>
<accession>A0A368JJ22</accession>
<keyword evidence="1" id="KW-0812">Transmembrane</keyword>
<protein>
    <recommendedName>
        <fullName evidence="4">DUF5683 domain-containing protein</fullName>
    </recommendedName>
</protein>
<sequence length="252" mass="27686">MKSLLYEKMFYALVVLCVFFLTPAMSQAPRQVTVTNVKIEQQETRIKVTYDVESLVKNDSVYIQAVNQNNRVLIARSVTGAVGKGVGSGKGKVVYWDIQADGLLAEDEVQVVVNVKLAPPDLGGGPANALLSILVPGLGNVLVQPNKKIGFRPLITVAYGGLLVYGLMQRSKALDQYAIYESQPYENQAEPYFTKANQLRHQYLIATRAAALILVSDVIYSAIKGSRNRRKSNQLTLGFQGNTPLIGIRRTI</sequence>
<dbReference type="Proteomes" id="UP000253383">
    <property type="component" value="Unassembled WGS sequence"/>
</dbReference>
<dbReference type="AlphaFoldDB" id="A0A368JJ22"/>
<feature type="transmembrane region" description="Helical" evidence="1">
    <location>
        <begin position="203"/>
        <end position="223"/>
    </location>
</feature>
<reference evidence="2 3" key="1">
    <citation type="submission" date="2018-07" db="EMBL/GenBank/DDBJ databases">
        <title>Genome analysis of Larkinella rosea.</title>
        <authorList>
            <person name="Zhou Z."/>
            <person name="Wang G."/>
        </authorList>
    </citation>
    <scope>NUCLEOTIDE SEQUENCE [LARGE SCALE GENOMIC DNA]</scope>
    <source>
        <strain evidence="3">zzj9</strain>
    </source>
</reference>
<proteinExistence type="predicted"/>
<dbReference type="EMBL" id="QOWE01000025">
    <property type="protein sequence ID" value="RCR66674.1"/>
    <property type="molecule type" value="Genomic_DNA"/>
</dbReference>
<organism evidence="2 3">
    <name type="scientific">Larkinella punicea</name>
    <dbReference type="NCBI Taxonomy" id="2315727"/>
    <lineage>
        <taxon>Bacteria</taxon>
        <taxon>Pseudomonadati</taxon>
        <taxon>Bacteroidota</taxon>
        <taxon>Cytophagia</taxon>
        <taxon>Cytophagales</taxon>
        <taxon>Spirosomataceae</taxon>
        <taxon>Larkinella</taxon>
    </lineage>
</organism>
<dbReference type="RefSeq" id="WP_114408922.1">
    <property type="nucleotide sequence ID" value="NZ_QOWE01000025.1"/>
</dbReference>
<name>A0A368JJ22_9BACT</name>